<gene>
    <name evidence="5" type="ORF">LAESUDRAFT_756989</name>
</gene>
<dbReference type="AlphaFoldDB" id="A0A165FSR3"/>
<dbReference type="OrthoDB" id="9974981at2759"/>
<dbReference type="GO" id="GO:0016491">
    <property type="term" value="F:oxidoreductase activity"/>
    <property type="evidence" value="ECO:0007669"/>
    <property type="project" value="UniProtKB-KW"/>
</dbReference>
<dbReference type="PANTHER" id="PTHR47706">
    <property type="entry name" value="NMRA-LIKE FAMILY PROTEIN"/>
    <property type="match status" value="1"/>
</dbReference>
<evidence type="ECO:0000259" key="4">
    <source>
        <dbReference type="Pfam" id="PF05368"/>
    </source>
</evidence>
<dbReference type="RefSeq" id="XP_040767105.1">
    <property type="nucleotide sequence ID" value="XM_040912238.1"/>
</dbReference>
<dbReference type="EMBL" id="KV427612">
    <property type="protein sequence ID" value="KZT09365.1"/>
    <property type="molecule type" value="Genomic_DNA"/>
</dbReference>
<proteinExistence type="inferred from homology"/>
<feature type="domain" description="NmrA-like" evidence="4">
    <location>
        <begin position="45"/>
        <end position="233"/>
    </location>
</feature>
<protein>
    <recommendedName>
        <fullName evidence="4">NmrA-like domain-containing protein</fullName>
    </recommendedName>
</protein>
<evidence type="ECO:0000256" key="3">
    <source>
        <dbReference type="ARBA" id="ARBA00023002"/>
    </source>
</evidence>
<evidence type="ECO:0000313" key="5">
    <source>
        <dbReference type="EMBL" id="KZT09365.1"/>
    </source>
</evidence>
<reference evidence="5 6" key="1">
    <citation type="journal article" date="2016" name="Mol. Biol. Evol.">
        <title>Comparative Genomics of Early-Diverging Mushroom-Forming Fungi Provides Insights into the Origins of Lignocellulose Decay Capabilities.</title>
        <authorList>
            <person name="Nagy L.G."/>
            <person name="Riley R."/>
            <person name="Tritt A."/>
            <person name="Adam C."/>
            <person name="Daum C."/>
            <person name="Floudas D."/>
            <person name="Sun H."/>
            <person name="Yadav J.S."/>
            <person name="Pangilinan J."/>
            <person name="Larsson K.H."/>
            <person name="Matsuura K."/>
            <person name="Barry K."/>
            <person name="Labutti K."/>
            <person name="Kuo R."/>
            <person name="Ohm R.A."/>
            <person name="Bhattacharya S.S."/>
            <person name="Shirouzu T."/>
            <person name="Yoshinaga Y."/>
            <person name="Martin F.M."/>
            <person name="Grigoriev I.V."/>
            <person name="Hibbett D.S."/>
        </authorList>
    </citation>
    <scope>NUCLEOTIDE SEQUENCE [LARGE SCALE GENOMIC DNA]</scope>
    <source>
        <strain evidence="5 6">93-53</strain>
    </source>
</reference>
<accession>A0A165FSR3</accession>
<dbReference type="Gene3D" id="3.40.50.720">
    <property type="entry name" value="NAD(P)-binding Rossmann-like Domain"/>
    <property type="match status" value="1"/>
</dbReference>
<evidence type="ECO:0000313" key="6">
    <source>
        <dbReference type="Proteomes" id="UP000076871"/>
    </source>
</evidence>
<evidence type="ECO:0000256" key="2">
    <source>
        <dbReference type="ARBA" id="ARBA00022857"/>
    </source>
</evidence>
<dbReference type="Gene3D" id="3.90.25.10">
    <property type="entry name" value="UDP-galactose 4-epimerase, domain 1"/>
    <property type="match status" value="1"/>
</dbReference>
<sequence length="279" mass="31498">MSTTETQIAQTQLVTVFLCPGKPLKQNLANYPQVLIIELEYSKEGTALAQHLRGVDAIVSVASGPGILAQYWILNAATEADVRRVYPSEYGFHQAHRAPGDPGARIIPISLELWDEKERFAEHLKLHPAVEAGNLEYTFIGAGDLYDQIPDRAFLVPWTSDCEFYEVPVVGNRNARADWSCTRDVACYVVVTPIKPAISANAYLNFPSEMLSQHAMVELFRKYARRRKVDVRHFSMDEAHRFIAQPQGAPQQIAMNSSIPVDFYFVQARPQTRGMCWRE</sequence>
<evidence type="ECO:0000256" key="1">
    <source>
        <dbReference type="ARBA" id="ARBA00005725"/>
    </source>
</evidence>
<dbReference type="InterPro" id="IPR051609">
    <property type="entry name" value="NmrA/Isoflavone_reductase-like"/>
</dbReference>
<dbReference type="SUPFAM" id="SSF51735">
    <property type="entry name" value="NAD(P)-binding Rossmann-fold domains"/>
    <property type="match status" value="1"/>
</dbReference>
<keyword evidence="2" id="KW-0521">NADP</keyword>
<dbReference type="Pfam" id="PF05368">
    <property type="entry name" value="NmrA"/>
    <property type="match status" value="1"/>
</dbReference>
<dbReference type="Proteomes" id="UP000076871">
    <property type="component" value="Unassembled WGS sequence"/>
</dbReference>
<keyword evidence="6" id="KW-1185">Reference proteome</keyword>
<dbReference type="InterPro" id="IPR036291">
    <property type="entry name" value="NAD(P)-bd_dom_sf"/>
</dbReference>
<dbReference type="InterPro" id="IPR008030">
    <property type="entry name" value="NmrA-like"/>
</dbReference>
<comment type="similarity">
    <text evidence="1">Belongs to the NmrA-type oxidoreductase family. Isoflavone reductase subfamily.</text>
</comment>
<dbReference type="PANTHER" id="PTHR47706:SF4">
    <property type="entry name" value="NMRA-LIKE DOMAIN-CONTAINING PROTEIN"/>
    <property type="match status" value="1"/>
</dbReference>
<dbReference type="GeneID" id="63829266"/>
<keyword evidence="3" id="KW-0560">Oxidoreductase</keyword>
<name>A0A165FSR3_9APHY</name>
<dbReference type="InParanoid" id="A0A165FSR3"/>
<organism evidence="5 6">
    <name type="scientific">Laetiporus sulphureus 93-53</name>
    <dbReference type="NCBI Taxonomy" id="1314785"/>
    <lineage>
        <taxon>Eukaryota</taxon>
        <taxon>Fungi</taxon>
        <taxon>Dikarya</taxon>
        <taxon>Basidiomycota</taxon>
        <taxon>Agaricomycotina</taxon>
        <taxon>Agaricomycetes</taxon>
        <taxon>Polyporales</taxon>
        <taxon>Laetiporus</taxon>
    </lineage>
</organism>